<protein>
    <submittedName>
        <fullName evidence="1">Uncharacterized protein</fullName>
    </submittedName>
</protein>
<accession>A0A1R3IQY6</accession>
<name>A0A1R3IQY6_COCAP</name>
<dbReference type="EMBL" id="AWWV01009658">
    <property type="protein sequence ID" value="OMO84930.1"/>
    <property type="molecule type" value="Genomic_DNA"/>
</dbReference>
<gene>
    <name evidence="1" type="ORF">CCACVL1_10573</name>
</gene>
<sequence length="22" mass="2505">MALFLAEITVKVVMERQILGEN</sequence>
<organism evidence="1 2">
    <name type="scientific">Corchorus capsularis</name>
    <name type="common">Jute</name>
    <dbReference type="NCBI Taxonomy" id="210143"/>
    <lineage>
        <taxon>Eukaryota</taxon>
        <taxon>Viridiplantae</taxon>
        <taxon>Streptophyta</taxon>
        <taxon>Embryophyta</taxon>
        <taxon>Tracheophyta</taxon>
        <taxon>Spermatophyta</taxon>
        <taxon>Magnoliopsida</taxon>
        <taxon>eudicotyledons</taxon>
        <taxon>Gunneridae</taxon>
        <taxon>Pentapetalae</taxon>
        <taxon>rosids</taxon>
        <taxon>malvids</taxon>
        <taxon>Malvales</taxon>
        <taxon>Malvaceae</taxon>
        <taxon>Grewioideae</taxon>
        <taxon>Apeibeae</taxon>
        <taxon>Corchorus</taxon>
    </lineage>
</organism>
<evidence type="ECO:0000313" key="2">
    <source>
        <dbReference type="Proteomes" id="UP000188268"/>
    </source>
</evidence>
<comment type="caution">
    <text evidence="1">The sequence shown here is derived from an EMBL/GenBank/DDBJ whole genome shotgun (WGS) entry which is preliminary data.</text>
</comment>
<proteinExistence type="predicted"/>
<reference evidence="1 2" key="1">
    <citation type="submission" date="2013-09" db="EMBL/GenBank/DDBJ databases">
        <title>Corchorus capsularis genome sequencing.</title>
        <authorList>
            <person name="Alam M."/>
            <person name="Haque M.S."/>
            <person name="Islam M.S."/>
            <person name="Emdad E.M."/>
            <person name="Islam M.M."/>
            <person name="Ahmed B."/>
            <person name="Halim A."/>
            <person name="Hossen Q.M.M."/>
            <person name="Hossain M.Z."/>
            <person name="Ahmed R."/>
            <person name="Khan M.M."/>
            <person name="Islam R."/>
            <person name="Rashid M.M."/>
            <person name="Khan S.A."/>
            <person name="Rahman M.S."/>
            <person name="Alam M."/>
        </authorList>
    </citation>
    <scope>NUCLEOTIDE SEQUENCE [LARGE SCALE GENOMIC DNA]</scope>
    <source>
        <strain evidence="2">cv. CVL-1</strain>
        <tissue evidence="1">Whole seedling</tissue>
    </source>
</reference>
<dbReference type="AlphaFoldDB" id="A0A1R3IQY6"/>
<dbReference type="Gramene" id="OMO84930">
    <property type="protein sequence ID" value="OMO84930"/>
    <property type="gene ID" value="CCACVL1_10573"/>
</dbReference>
<evidence type="ECO:0000313" key="1">
    <source>
        <dbReference type="EMBL" id="OMO84930.1"/>
    </source>
</evidence>
<keyword evidence="2" id="KW-1185">Reference proteome</keyword>
<dbReference type="Proteomes" id="UP000188268">
    <property type="component" value="Unassembled WGS sequence"/>
</dbReference>